<accession>A0A6M3JQ55</accession>
<evidence type="ECO:0000313" key="1">
    <source>
        <dbReference type="EMBL" id="QJA71231.1"/>
    </source>
</evidence>
<organism evidence="1">
    <name type="scientific">viral metagenome</name>
    <dbReference type="NCBI Taxonomy" id="1070528"/>
    <lineage>
        <taxon>unclassified sequences</taxon>
        <taxon>metagenomes</taxon>
        <taxon>organismal metagenomes</taxon>
    </lineage>
</organism>
<name>A0A6M3JQ55_9ZZZZ</name>
<gene>
    <name evidence="1" type="ORF">MM415A03318_0007</name>
    <name evidence="2" type="ORF">MM415B04732_0005</name>
</gene>
<dbReference type="AlphaFoldDB" id="A0A6M3JQ55"/>
<reference evidence="1" key="1">
    <citation type="submission" date="2020-03" db="EMBL/GenBank/DDBJ databases">
        <title>The deep terrestrial virosphere.</title>
        <authorList>
            <person name="Holmfeldt K."/>
            <person name="Nilsson E."/>
            <person name="Simone D."/>
            <person name="Lopez-Fernandez M."/>
            <person name="Wu X."/>
            <person name="de Brujin I."/>
            <person name="Lundin D."/>
            <person name="Andersson A."/>
            <person name="Bertilsson S."/>
            <person name="Dopson M."/>
        </authorList>
    </citation>
    <scope>NUCLEOTIDE SEQUENCE</scope>
    <source>
        <strain evidence="1">MM415A03318</strain>
        <strain evidence="2">MM415B04732</strain>
    </source>
</reference>
<sequence>MKYIITKRFTSGLLKGLDYVEETNVNFKLGKEIKNPVAGSPYIIIKIRRK</sequence>
<proteinExistence type="predicted"/>
<protein>
    <submittedName>
        <fullName evidence="1">Uncharacterized protein</fullName>
    </submittedName>
</protein>
<evidence type="ECO:0000313" key="2">
    <source>
        <dbReference type="EMBL" id="QJA92333.1"/>
    </source>
</evidence>
<dbReference type="EMBL" id="MT141857">
    <property type="protein sequence ID" value="QJA71231.1"/>
    <property type="molecule type" value="Genomic_DNA"/>
</dbReference>
<dbReference type="EMBL" id="MT143058">
    <property type="protein sequence ID" value="QJA92333.1"/>
    <property type="molecule type" value="Genomic_DNA"/>
</dbReference>